<protein>
    <submittedName>
        <fullName evidence="2">Uncharacterized protein</fullName>
    </submittedName>
</protein>
<dbReference type="OrthoDB" id="3341212at2759"/>
<feature type="compositionally biased region" description="Acidic residues" evidence="1">
    <location>
        <begin position="110"/>
        <end position="126"/>
    </location>
</feature>
<keyword evidence="3" id="KW-1185">Reference proteome</keyword>
<organism evidence="2 3">
    <name type="scientific">Phellinidium pouzarii</name>
    <dbReference type="NCBI Taxonomy" id="167371"/>
    <lineage>
        <taxon>Eukaryota</taxon>
        <taxon>Fungi</taxon>
        <taxon>Dikarya</taxon>
        <taxon>Basidiomycota</taxon>
        <taxon>Agaricomycotina</taxon>
        <taxon>Agaricomycetes</taxon>
        <taxon>Hymenochaetales</taxon>
        <taxon>Hymenochaetaceae</taxon>
        <taxon>Phellinidium</taxon>
    </lineage>
</organism>
<feature type="compositionally biased region" description="Acidic residues" evidence="1">
    <location>
        <begin position="84"/>
        <end position="96"/>
    </location>
</feature>
<sequence length="675" mass="75343">MPRRQVIVLGQGKGAATAMPPAAAPSTTLSRNPKYIAPQGHRCPIEEFLLPEVLAYIFELGTRSEENMEGWDIVEEDDGDEAFIDVDSDDESDEDDPHSIVLGKVKITDDEQDSDSSDNNDDDETTASEKTRKLSFQVRMSHVCRRWRQVAINTPVLWTKLNFDEPAPFNKSTEWILRSKLSPLDITIDITLPDEISPLVNEATHLLPVVGDRFHESPKMTAIKDEAAHDILIILALILPHVSHWRSFELSVSTYLHMRIALTFLQKCDADSGAPLLETLSLYCHDDNEDQEFEHFVPEEFQGHHYLLFGGNIPKLSQVGLWGVHLDWNMFIPPYERATASLQELPSISTSLTDLELAYHAKDVRPTYDVFVNILRCATRLSSLKITCSGPYLSDDDVVQPMFLPTLRDLRLAFLEVDYACLLLRLIYAPGLTGISLDFDDNDFTLLVHCLTSPMSMPLSPPSHFKEAIYLPPDSNSSQENREVGPSTPASILANVTDMKLSGMPCADTSANLFYAACPRLRRLYLNTHFLPLTFFTHLMQQTEVERVSVHGHAFETARIVVPNSIPSRENVRSTASKRVVCPHLETLTVSGMDSDALVTFVKTRKALGAPLLGLNIDVTDMISSADFAWLRENVKELDLVEISDDESVSVEESDDEDSGGEDEADNGEDGAEVD</sequence>
<feature type="region of interest" description="Disordered" evidence="1">
    <location>
        <begin position="643"/>
        <end position="675"/>
    </location>
</feature>
<proteinExistence type="predicted"/>
<evidence type="ECO:0000313" key="3">
    <source>
        <dbReference type="Proteomes" id="UP000308199"/>
    </source>
</evidence>
<name>A0A4S4LCX8_9AGAM</name>
<evidence type="ECO:0000313" key="2">
    <source>
        <dbReference type="EMBL" id="THH08888.1"/>
    </source>
</evidence>
<reference evidence="2 3" key="1">
    <citation type="submission" date="2019-02" db="EMBL/GenBank/DDBJ databases">
        <title>Genome sequencing of the rare red list fungi Phellinidium pouzarii.</title>
        <authorList>
            <person name="Buettner E."/>
            <person name="Kellner H."/>
        </authorList>
    </citation>
    <scope>NUCLEOTIDE SEQUENCE [LARGE SCALE GENOMIC DNA]</scope>
    <source>
        <strain evidence="2 3">DSM 108285</strain>
    </source>
</reference>
<dbReference type="InterPro" id="IPR032675">
    <property type="entry name" value="LRR_dom_sf"/>
</dbReference>
<comment type="caution">
    <text evidence="2">The sequence shown here is derived from an EMBL/GenBank/DDBJ whole genome shotgun (WGS) entry which is preliminary data.</text>
</comment>
<accession>A0A4S4LCX8</accession>
<evidence type="ECO:0000256" key="1">
    <source>
        <dbReference type="SAM" id="MobiDB-lite"/>
    </source>
</evidence>
<dbReference type="AlphaFoldDB" id="A0A4S4LCX8"/>
<dbReference type="Gene3D" id="1.20.1280.50">
    <property type="match status" value="1"/>
</dbReference>
<dbReference type="Proteomes" id="UP000308199">
    <property type="component" value="Unassembled WGS sequence"/>
</dbReference>
<dbReference type="Gene3D" id="3.80.10.10">
    <property type="entry name" value="Ribonuclease Inhibitor"/>
    <property type="match status" value="1"/>
</dbReference>
<gene>
    <name evidence="2" type="ORF">EW145_g2395</name>
</gene>
<feature type="region of interest" description="Disordered" evidence="1">
    <location>
        <begin position="84"/>
        <end position="129"/>
    </location>
</feature>
<dbReference type="EMBL" id="SGPK01000083">
    <property type="protein sequence ID" value="THH08888.1"/>
    <property type="molecule type" value="Genomic_DNA"/>
</dbReference>